<dbReference type="PANTHER" id="PTHR19354">
    <property type="entry name" value="ZIPPER PUTATIVE TUMOR SUPPRESSOR 2 HOMOLOG-LIKE PROTEIN-RELATED"/>
    <property type="match status" value="1"/>
</dbReference>
<evidence type="ECO:0000256" key="3">
    <source>
        <dbReference type="ARBA" id="ARBA00023054"/>
    </source>
</evidence>
<keyword evidence="2" id="KW-0963">Cytoplasm</keyword>
<dbReference type="PANTHER" id="PTHR19354:SF2">
    <property type="entry name" value="LEUCINE-RICH REPEAT-CONTAINING PROTEIN DDB_G0290503"/>
    <property type="match status" value="1"/>
</dbReference>
<dbReference type="OrthoDB" id="10030037at2759"/>
<name>A0A8S3ZXZ2_9EUPU</name>
<keyword evidence="7" id="KW-1185">Reference proteome</keyword>
<dbReference type="Pfam" id="PF06818">
    <property type="entry name" value="Fez1"/>
    <property type="match status" value="1"/>
</dbReference>
<feature type="coiled-coil region" evidence="4">
    <location>
        <begin position="537"/>
        <end position="597"/>
    </location>
</feature>
<feature type="compositionally biased region" description="Polar residues" evidence="5">
    <location>
        <begin position="441"/>
        <end position="450"/>
    </location>
</feature>
<comment type="caution">
    <text evidence="6">The sequence shown here is derived from an EMBL/GenBank/DDBJ whole genome shotgun (WGS) entry which is preliminary data.</text>
</comment>
<dbReference type="AlphaFoldDB" id="A0A8S3ZXZ2"/>
<evidence type="ECO:0000256" key="1">
    <source>
        <dbReference type="ARBA" id="ARBA00004496"/>
    </source>
</evidence>
<gene>
    <name evidence="6" type="ORF">CUNI_LOCUS18458</name>
</gene>
<feature type="compositionally biased region" description="Basic and acidic residues" evidence="5">
    <location>
        <begin position="138"/>
        <end position="148"/>
    </location>
</feature>
<feature type="region of interest" description="Disordered" evidence="5">
    <location>
        <begin position="350"/>
        <end position="404"/>
    </location>
</feature>
<evidence type="ECO:0000256" key="5">
    <source>
        <dbReference type="SAM" id="MobiDB-lite"/>
    </source>
</evidence>
<keyword evidence="3 4" id="KW-0175">Coiled coil</keyword>
<feature type="region of interest" description="Disordered" evidence="5">
    <location>
        <begin position="434"/>
        <end position="469"/>
    </location>
</feature>
<feature type="region of interest" description="Disordered" evidence="5">
    <location>
        <begin position="128"/>
        <end position="164"/>
    </location>
</feature>
<evidence type="ECO:0000256" key="2">
    <source>
        <dbReference type="ARBA" id="ARBA00022490"/>
    </source>
</evidence>
<comment type="subcellular location">
    <subcellularLocation>
        <location evidence="1">Cytoplasm</location>
    </subcellularLocation>
</comment>
<evidence type="ECO:0000313" key="6">
    <source>
        <dbReference type="EMBL" id="CAG5132900.1"/>
    </source>
</evidence>
<reference evidence="6" key="1">
    <citation type="submission" date="2021-04" db="EMBL/GenBank/DDBJ databases">
        <authorList>
            <consortium name="Molecular Ecology Group"/>
        </authorList>
    </citation>
    <scope>NUCLEOTIDE SEQUENCE</scope>
</reference>
<proteinExistence type="predicted"/>
<dbReference type="InterPro" id="IPR045329">
    <property type="entry name" value="LZTS"/>
</dbReference>
<dbReference type="GO" id="GO:0005737">
    <property type="term" value="C:cytoplasm"/>
    <property type="evidence" value="ECO:0007669"/>
    <property type="project" value="UniProtKB-SubCell"/>
</dbReference>
<feature type="compositionally biased region" description="Polar residues" evidence="5">
    <location>
        <begin position="388"/>
        <end position="397"/>
    </location>
</feature>
<dbReference type="EMBL" id="CAJHNH020005746">
    <property type="protein sequence ID" value="CAG5132900.1"/>
    <property type="molecule type" value="Genomic_DNA"/>
</dbReference>
<feature type="coiled-coil region" evidence="4">
    <location>
        <begin position="674"/>
        <end position="740"/>
    </location>
</feature>
<accession>A0A8S3ZXZ2</accession>
<feature type="compositionally biased region" description="Low complexity" evidence="5">
    <location>
        <begin position="454"/>
        <end position="467"/>
    </location>
</feature>
<organism evidence="6 7">
    <name type="scientific">Candidula unifasciata</name>
    <dbReference type="NCBI Taxonomy" id="100452"/>
    <lineage>
        <taxon>Eukaryota</taxon>
        <taxon>Metazoa</taxon>
        <taxon>Spiralia</taxon>
        <taxon>Lophotrochozoa</taxon>
        <taxon>Mollusca</taxon>
        <taxon>Gastropoda</taxon>
        <taxon>Heterobranchia</taxon>
        <taxon>Euthyneura</taxon>
        <taxon>Panpulmonata</taxon>
        <taxon>Eupulmonata</taxon>
        <taxon>Stylommatophora</taxon>
        <taxon>Helicina</taxon>
        <taxon>Helicoidea</taxon>
        <taxon>Geomitridae</taxon>
        <taxon>Candidula</taxon>
    </lineage>
</organism>
<evidence type="ECO:0000313" key="7">
    <source>
        <dbReference type="Proteomes" id="UP000678393"/>
    </source>
</evidence>
<feature type="compositionally biased region" description="Polar residues" evidence="5">
    <location>
        <begin position="149"/>
        <end position="163"/>
    </location>
</feature>
<evidence type="ECO:0000256" key="4">
    <source>
        <dbReference type="SAM" id="Coils"/>
    </source>
</evidence>
<sequence>MSNSIDSLRDLDVTVPEVHQNVCSPASSYSTYSREIKYIFSPVNAGREYQDYSHINPQTKQNYLSHTPRTLSAASQLSSKGSRTPHTSREEHVLEALHYVPLQVAVSDISSVLSKEKKTGSPNVEAEIYSSTHGHGSHKPDAHLDHGGRSSTHFSHGNDTSSHPLIRHSYSAVQNNMLVSAHPQNTQRPTHVQYNFHNKQTRQSEVRSGSNTIYKQPQNNHSFHHYQQPAFHHSVASGSMPPQEPFNPSHEQASQMQFRYNSHQHHSRRKTWSPPALKLSLLTPNCQGSRVCYSNDSLDVANEGSMERKAQSLSEDLDTTPPKLAPVSGVLAQKPGQNLIKPIAFKPVHASSPLSPDRVMTRQLGTDGHMNGSFDMTRPHSLKLGNGILNTQGSSDSHIGRKYELSGDPVTKFHRQSSDGRSSLASINSPHAADINHHHSQTSYSLTASEDSLHNSLQHSSSNSSSHVGAGSAYNNIPISSHASVNSVYLPITDEPSIPRSCLSERPDSIPSLTANHVLFHPVESMHQTPSPSDSGVGELEAMLREKDSEINTLREVMERNEHAIFQVYEERRNVWLRETQEIQNEYERRLKVQNRKSYKTEQVLSLQVYKLQQEQKTLQEEKAYEKTFINDECPQPKDITASRDCSTQTIVNEAAAASEDMRSSLLAERNQIIVDLQEEIMQIQMQVALLKEEREKEQEQWLDEKNKVIRYQKQLQLNYVQMQRKNAALEREVQQLTLELERT</sequence>
<protein>
    <submittedName>
        <fullName evidence="6">Uncharacterized protein</fullName>
    </submittedName>
</protein>
<dbReference type="Proteomes" id="UP000678393">
    <property type="component" value="Unassembled WGS sequence"/>
</dbReference>